<reference evidence="9" key="1">
    <citation type="submission" date="2012-07" db="EMBL/GenBank/DDBJ databases">
        <title>Isolation and Characterization of the Pyralomicin Biosynthetic Gene Cluster from Nonomuraea spiralis IMC A-0156.</title>
        <authorList>
            <person name="Flatt P.M."/>
            <person name="Wu X."/>
            <person name="Walters M."/>
            <person name="Perry S."/>
            <person name="Mahmud T."/>
        </authorList>
    </citation>
    <scope>NUCLEOTIDE SEQUENCE</scope>
    <source>
        <strain evidence="9">IMC A-0156</strain>
    </source>
</reference>
<evidence type="ECO:0000256" key="3">
    <source>
        <dbReference type="ARBA" id="ARBA00022475"/>
    </source>
</evidence>
<proteinExistence type="predicted"/>
<accession>L7SU27</accession>
<dbReference type="AlphaFoldDB" id="L7SU27"/>
<protein>
    <submittedName>
        <fullName evidence="9">PrlD</fullName>
    </submittedName>
</protein>
<organism evidence="9">
    <name type="scientific">Nonomuraea spiralis</name>
    <dbReference type="NCBI Taxonomy" id="46182"/>
    <lineage>
        <taxon>Bacteria</taxon>
        <taxon>Bacillati</taxon>
        <taxon>Actinomycetota</taxon>
        <taxon>Actinomycetes</taxon>
        <taxon>Streptosporangiales</taxon>
        <taxon>Streptosporangiaceae</taxon>
        <taxon>Nonomuraea</taxon>
    </lineage>
</organism>
<feature type="transmembrane region" description="Helical" evidence="7">
    <location>
        <begin position="247"/>
        <end position="270"/>
    </location>
</feature>
<dbReference type="EMBL" id="JX424761">
    <property type="protein sequence ID" value="AGC24258.1"/>
    <property type="molecule type" value="Genomic_DNA"/>
</dbReference>
<feature type="transmembrane region" description="Helical" evidence="7">
    <location>
        <begin position="26"/>
        <end position="44"/>
    </location>
</feature>
<keyword evidence="5 7" id="KW-1133">Transmembrane helix</keyword>
<evidence type="ECO:0000256" key="2">
    <source>
        <dbReference type="ARBA" id="ARBA00022448"/>
    </source>
</evidence>
<feature type="transmembrane region" description="Helical" evidence="7">
    <location>
        <begin position="176"/>
        <end position="196"/>
    </location>
</feature>
<sequence>MVVLDSTVVNIALPSMQDDLKMSDATRGWVVSAYTLAFGGLLLIGGRLADRFGQRLAFVAGLLGFAAASALAGLAPNAPLLFAGRAAQGAFAALLAPTALSLITTTFTEARERTTAFGVFGALTGVGAAIGLLVGGLLTQYLSWNWCLLINIPITALALVRVPAVIPATTPVRGRPLDLAGMALSMLGMLAIVYSLSEMATQGWSSPLVLAFLAVGPLLLVAFIAWEARSRHPLLPLRVLRDRTRAGAFLAIGLPQVSMFGFFLFLTYYLQQILGYSPLQTGLAFLPLSLAIGVGSTVITKMLEPKLSPPALIIPALLMMAAGIALLIGAGPGGFSVYLTLLLPAELLIGLGLGCVIAPSISMATAGVGADDAGVASATVNVVQQLGGAIGIALLNTVATTAAAGYLATSGTSDARARADAIMHGFSVSLAIAAAIVVATAVIAGFMLRSRATLPLPESREEEVA</sequence>
<dbReference type="PROSITE" id="PS50850">
    <property type="entry name" value="MFS"/>
    <property type="match status" value="1"/>
</dbReference>
<feature type="transmembrane region" description="Helical" evidence="7">
    <location>
        <begin position="312"/>
        <end position="331"/>
    </location>
</feature>
<dbReference type="Gene3D" id="1.20.1720.10">
    <property type="entry name" value="Multidrug resistance protein D"/>
    <property type="match status" value="1"/>
</dbReference>
<feature type="transmembrane region" description="Helical" evidence="7">
    <location>
        <begin position="208"/>
        <end position="226"/>
    </location>
</feature>
<dbReference type="SUPFAM" id="SSF103473">
    <property type="entry name" value="MFS general substrate transporter"/>
    <property type="match status" value="1"/>
</dbReference>
<evidence type="ECO:0000256" key="7">
    <source>
        <dbReference type="SAM" id="Phobius"/>
    </source>
</evidence>
<feature type="transmembrane region" description="Helical" evidence="7">
    <location>
        <begin position="143"/>
        <end position="164"/>
    </location>
</feature>
<evidence type="ECO:0000259" key="8">
    <source>
        <dbReference type="PROSITE" id="PS50850"/>
    </source>
</evidence>
<feature type="domain" description="Major facilitator superfamily (MFS) profile" evidence="8">
    <location>
        <begin position="1"/>
        <end position="452"/>
    </location>
</feature>
<dbReference type="CDD" id="cd17321">
    <property type="entry name" value="MFS_MMR_MDR_like"/>
    <property type="match status" value="1"/>
</dbReference>
<dbReference type="InterPro" id="IPR020846">
    <property type="entry name" value="MFS_dom"/>
</dbReference>
<keyword evidence="2" id="KW-0813">Transport</keyword>
<dbReference type="PANTHER" id="PTHR42718">
    <property type="entry name" value="MAJOR FACILITATOR SUPERFAMILY MULTIDRUG TRANSPORTER MFSC"/>
    <property type="match status" value="1"/>
</dbReference>
<dbReference type="GO" id="GO:0005886">
    <property type="term" value="C:plasma membrane"/>
    <property type="evidence" value="ECO:0007669"/>
    <property type="project" value="UniProtKB-SubCell"/>
</dbReference>
<dbReference type="Pfam" id="PF07690">
    <property type="entry name" value="MFS_1"/>
    <property type="match status" value="1"/>
</dbReference>
<dbReference type="Gene3D" id="1.20.1250.20">
    <property type="entry name" value="MFS general substrate transporter like domains"/>
    <property type="match status" value="1"/>
</dbReference>
<evidence type="ECO:0000256" key="4">
    <source>
        <dbReference type="ARBA" id="ARBA00022692"/>
    </source>
</evidence>
<evidence type="ECO:0000256" key="1">
    <source>
        <dbReference type="ARBA" id="ARBA00004651"/>
    </source>
</evidence>
<feature type="transmembrane region" description="Helical" evidence="7">
    <location>
        <begin position="426"/>
        <end position="448"/>
    </location>
</feature>
<feature type="transmembrane region" description="Helical" evidence="7">
    <location>
        <begin position="115"/>
        <end position="137"/>
    </location>
</feature>
<dbReference type="InterPro" id="IPR036259">
    <property type="entry name" value="MFS_trans_sf"/>
</dbReference>
<feature type="transmembrane region" description="Helical" evidence="7">
    <location>
        <begin position="56"/>
        <end position="76"/>
    </location>
</feature>
<dbReference type="PANTHER" id="PTHR42718:SF46">
    <property type="entry name" value="BLR6921 PROTEIN"/>
    <property type="match status" value="1"/>
</dbReference>
<feature type="transmembrane region" description="Helical" evidence="7">
    <location>
        <begin position="282"/>
        <end position="300"/>
    </location>
</feature>
<keyword evidence="3" id="KW-1003">Cell membrane</keyword>
<keyword evidence="6 7" id="KW-0472">Membrane</keyword>
<keyword evidence="4 7" id="KW-0812">Transmembrane</keyword>
<evidence type="ECO:0000256" key="6">
    <source>
        <dbReference type="ARBA" id="ARBA00023136"/>
    </source>
</evidence>
<comment type="subcellular location">
    <subcellularLocation>
        <location evidence="1">Cell membrane</location>
        <topology evidence="1">Multi-pass membrane protein</topology>
    </subcellularLocation>
</comment>
<gene>
    <name evidence="9" type="primary">prlD</name>
</gene>
<dbReference type="InterPro" id="IPR011701">
    <property type="entry name" value="MFS"/>
</dbReference>
<dbReference type="GO" id="GO:0022857">
    <property type="term" value="F:transmembrane transporter activity"/>
    <property type="evidence" value="ECO:0007669"/>
    <property type="project" value="InterPro"/>
</dbReference>
<feature type="transmembrane region" description="Helical" evidence="7">
    <location>
        <begin position="82"/>
        <end position="103"/>
    </location>
</feature>
<evidence type="ECO:0000313" key="9">
    <source>
        <dbReference type="EMBL" id="AGC24258.1"/>
    </source>
</evidence>
<name>L7SU27_9ACTN</name>
<evidence type="ECO:0000256" key="5">
    <source>
        <dbReference type="ARBA" id="ARBA00022989"/>
    </source>
</evidence>